<dbReference type="GO" id="GO:0000785">
    <property type="term" value="C:chromatin"/>
    <property type="evidence" value="ECO:0007669"/>
    <property type="project" value="TreeGrafter"/>
</dbReference>
<evidence type="ECO:0000313" key="4">
    <source>
        <dbReference type="Proteomes" id="UP000262825"/>
    </source>
</evidence>
<name>A0A376B1N9_9ASCO</name>
<dbReference type="PANTHER" id="PTHR13395:SF6">
    <property type="entry name" value="SISTER CHROMATID COHESION PROTEIN DCC1"/>
    <property type="match status" value="1"/>
</dbReference>
<evidence type="ECO:0000256" key="1">
    <source>
        <dbReference type="ARBA" id="ARBA00007017"/>
    </source>
</evidence>
<dbReference type="PANTHER" id="PTHR13395">
    <property type="entry name" value="SISTER CHROMATID COHESION PROTEIN DCC1-RELATED"/>
    <property type="match status" value="1"/>
</dbReference>
<evidence type="ECO:0000256" key="2">
    <source>
        <dbReference type="ARBA" id="ARBA00022705"/>
    </source>
</evidence>
<dbReference type="Pfam" id="PF09724">
    <property type="entry name" value="Dcc1"/>
    <property type="match status" value="1"/>
</dbReference>
<evidence type="ECO:0000313" key="3">
    <source>
        <dbReference type="EMBL" id="SSD58552.1"/>
    </source>
</evidence>
<comment type="similarity">
    <text evidence="1">Belongs to the DCC1 family.</text>
</comment>
<keyword evidence="4" id="KW-1185">Reference proteome</keyword>
<dbReference type="VEuPathDB" id="FungiDB:SCODWIG_00313"/>
<dbReference type="InterPro" id="IPR019128">
    <property type="entry name" value="Dcc1"/>
</dbReference>
<dbReference type="GO" id="GO:0034088">
    <property type="term" value="P:maintenance of mitotic sister chromatid cohesion"/>
    <property type="evidence" value="ECO:0007669"/>
    <property type="project" value="TreeGrafter"/>
</dbReference>
<accession>A0A376B1N9</accession>
<dbReference type="GO" id="GO:0031390">
    <property type="term" value="C:Ctf18 RFC-like complex"/>
    <property type="evidence" value="ECO:0007669"/>
    <property type="project" value="InterPro"/>
</dbReference>
<reference evidence="4" key="1">
    <citation type="submission" date="2018-06" db="EMBL/GenBank/DDBJ databases">
        <authorList>
            <person name="Guldener U."/>
        </authorList>
    </citation>
    <scope>NUCLEOTIDE SEQUENCE [LARGE SCALE GENOMIC DNA]</scope>
    <source>
        <strain evidence="4">UTAD17</strain>
    </source>
</reference>
<proteinExistence type="inferred from homology"/>
<keyword evidence="2" id="KW-0235">DNA replication</keyword>
<gene>
    <name evidence="3" type="ORF">SCODWIG_00313</name>
</gene>
<protein>
    <submittedName>
        <fullName evidence="3">Related to Sister chromatid cohesion protein DCC1</fullName>
    </submittedName>
</protein>
<organism evidence="3 4">
    <name type="scientific">Saccharomycodes ludwigii</name>
    <dbReference type="NCBI Taxonomy" id="36035"/>
    <lineage>
        <taxon>Eukaryota</taxon>
        <taxon>Fungi</taxon>
        <taxon>Dikarya</taxon>
        <taxon>Ascomycota</taxon>
        <taxon>Saccharomycotina</taxon>
        <taxon>Saccharomycetes</taxon>
        <taxon>Saccharomycodales</taxon>
        <taxon>Saccharomycodaceae</taxon>
        <taxon>Saccharomycodes</taxon>
    </lineage>
</organism>
<dbReference type="GO" id="GO:0000775">
    <property type="term" value="C:chromosome, centromeric region"/>
    <property type="evidence" value="ECO:0007669"/>
    <property type="project" value="TreeGrafter"/>
</dbReference>
<dbReference type="EMBL" id="UFAJ01000023">
    <property type="protein sequence ID" value="SSD58552.1"/>
    <property type="molecule type" value="Genomic_DNA"/>
</dbReference>
<dbReference type="GO" id="GO:0006260">
    <property type="term" value="P:DNA replication"/>
    <property type="evidence" value="ECO:0007669"/>
    <property type="project" value="UniProtKB-KW"/>
</dbReference>
<dbReference type="OrthoDB" id="276989at2759"/>
<sequence length="383" mass="44701">MQLNLYSKDLKHSVDKASTYKLLQLTPELLEYINKREDNKPTNNDQRIYLKSMDRSNSDVVLVTDRNTFVLRQKMHSNTVLLMENNKNNGSDYNVFSKQNFELELLKSEGKIDISLLPILHRNKKLIVDNKSKLHLTLDEFISISPCSVTEFYRQWYKFGGCITTDGGIACLLSNEYISEVLHILLNCIIIGNDAVFRDLTLEQCQEFISKEVNNEGMSIDKEVIHTILEKFGDSTGLITSNSDDAGTKSYALNTFEIAKWYGIKSLRKFCSKQYLSIEDFLIKWKSQFPPYFPCDIDLTMLVGFYVKDINRDRISYLDKNGLSGNIKQRFKELFKLQNTWNESEIWPFIEQLNTLNLKPESFIMKYARRKRIKKNKYVITSR</sequence>
<dbReference type="AlphaFoldDB" id="A0A376B1N9"/>
<dbReference type="Proteomes" id="UP000262825">
    <property type="component" value="Unassembled WGS sequence"/>
</dbReference>